<sequence>MKLSLPSFLVLGVATAFQAPVAVHRPTSALRVAQEISPEEVAAAQAQLNGNASDSEEESSSTVGLRKEAPAHSKPKSFATKCASLYSPNVGAERGLAPPVYFGSTFLLDDAAHGARLHEKREAPYTDDDGFVYSRWGSPTNEAAALQIAALEGVDDPEKGLGRCLLFNSGMSAITSALQAVLRSGDHVVAPYTVYGGTYEFLTEFADQWGIEVTFVDGAGPQGPENYRKALKENTRVVYTETPANPTMRLTDLEGVGRVVDEFYGKADDKPGTSPHDRVRPYVMVDGTFATPYHQRVLDVPGIDVSIHSATKYLGGHSDILAGSVTSRSEPFLHGCSKVQKIITVPLNPMDSFLLARGLKTLDVRMQRHGENAIKVARMLDEHPMVAQTFYPGLDSHPDRQLSDAIFRSGRDSDDDEYVQTYGGMISFITVGEGDEALRRARNVCENLRVINLAVSLGGVESLCEHPASMTHTMISREQRMAGGLHDGLIRVSIGLEKAGDLVEDLKNALDNCDEDGCVV</sequence>
<evidence type="ECO:0000256" key="10">
    <source>
        <dbReference type="SAM" id="SignalP"/>
    </source>
</evidence>
<dbReference type="Pfam" id="PF01053">
    <property type="entry name" value="Cys_Met_Meta_PP"/>
    <property type="match status" value="1"/>
</dbReference>
<keyword evidence="10" id="KW-0732">Signal</keyword>
<dbReference type="EMBL" id="CAKOGP040000446">
    <property type="protein sequence ID" value="CAJ1935093.1"/>
    <property type="molecule type" value="Genomic_DNA"/>
</dbReference>
<evidence type="ECO:0000256" key="4">
    <source>
        <dbReference type="ARBA" id="ARBA00012085"/>
    </source>
</evidence>
<dbReference type="SUPFAM" id="SSF53383">
    <property type="entry name" value="PLP-dependent transferases"/>
    <property type="match status" value="1"/>
</dbReference>
<dbReference type="PANTHER" id="PTHR11808">
    <property type="entry name" value="TRANS-SULFURATION ENZYME FAMILY MEMBER"/>
    <property type="match status" value="1"/>
</dbReference>
<keyword evidence="6" id="KW-0028">Amino-acid biosynthesis</keyword>
<organism evidence="11 12">
    <name type="scientific">Cylindrotheca closterium</name>
    <dbReference type="NCBI Taxonomy" id="2856"/>
    <lineage>
        <taxon>Eukaryota</taxon>
        <taxon>Sar</taxon>
        <taxon>Stramenopiles</taxon>
        <taxon>Ochrophyta</taxon>
        <taxon>Bacillariophyta</taxon>
        <taxon>Bacillariophyceae</taxon>
        <taxon>Bacillariophycidae</taxon>
        <taxon>Bacillariales</taxon>
        <taxon>Bacillariaceae</taxon>
        <taxon>Cylindrotheca</taxon>
    </lineage>
</organism>
<comment type="pathway">
    <text evidence="2">Amino-acid biosynthesis; L-cysteine biosynthesis; L-cysteine from L-homocysteine and L-serine: step 2/2.</text>
</comment>
<proteinExistence type="inferred from homology"/>
<evidence type="ECO:0000313" key="12">
    <source>
        <dbReference type="Proteomes" id="UP001295423"/>
    </source>
</evidence>
<comment type="similarity">
    <text evidence="3 8">Belongs to the trans-sulfuration enzymes family.</text>
</comment>
<dbReference type="GO" id="GO:0030170">
    <property type="term" value="F:pyridoxal phosphate binding"/>
    <property type="evidence" value="ECO:0007669"/>
    <property type="project" value="InterPro"/>
</dbReference>
<dbReference type="PROSITE" id="PS00868">
    <property type="entry name" value="CYS_MET_METAB_PP"/>
    <property type="match status" value="1"/>
</dbReference>
<protein>
    <recommendedName>
        <fullName evidence="4">cystathionine gamma-lyase</fullName>
        <ecNumber evidence="4">4.4.1.1</ecNumber>
    </recommendedName>
    <alternativeName>
        <fullName evidence="7">Gamma-cystathionase</fullName>
    </alternativeName>
</protein>
<dbReference type="FunFam" id="3.40.640.10:FF:000046">
    <property type="entry name" value="Cystathionine gamma-lyase"/>
    <property type="match status" value="1"/>
</dbReference>
<dbReference type="EC" id="4.4.1.1" evidence="4"/>
<evidence type="ECO:0000256" key="1">
    <source>
        <dbReference type="ARBA" id="ARBA00001933"/>
    </source>
</evidence>
<comment type="cofactor">
    <cofactor evidence="1 8">
        <name>pyridoxal 5'-phosphate</name>
        <dbReference type="ChEBI" id="CHEBI:597326"/>
    </cofactor>
</comment>
<feature type="chain" id="PRO_5042041880" description="cystathionine gamma-lyase" evidence="10">
    <location>
        <begin position="17"/>
        <end position="520"/>
    </location>
</feature>
<dbReference type="InterPro" id="IPR015421">
    <property type="entry name" value="PyrdxlP-dep_Trfase_major"/>
</dbReference>
<dbReference type="CDD" id="cd00614">
    <property type="entry name" value="CGS_like"/>
    <property type="match status" value="1"/>
</dbReference>
<dbReference type="PANTHER" id="PTHR11808:SF15">
    <property type="entry name" value="CYSTATHIONINE GAMMA-LYASE"/>
    <property type="match status" value="1"/>
</dbReference>
<feature type="region of interest" description="Disordered" evidence="9">
    <location>
        <begin position="45"/>
        <end position="72"/>
    </location>
</feature>
<evidence type="ECO:0000313" key="11">
    <source>
        <dbReference type="EMBL" id="CAJ1935093.1"/>
    </source>
</evidence>
<evidence type="ECO:0000256" key="3">
    <source>
        <dbReference type="ARBA" id="ARBA00009077"/>
    </source>
</evidence>
<gene>
    <name evidence="11" type="ORF">CYCCA115_LOCUS4431</name>
</gene>
<keyword evidence="12" id="KW-1185">Reference proteome</keyword>
<feature type="signal peptide" evidence="10">
    <location>
        <begin position="1"/>
        <end position="16"/>
    </location>
</feature>
<evidence type="ECO:0000256" key="5">
    <source>
        <dbReference type="ARBA" id="ARBA00022898"/>
    </source>
</evidence>
<dbReference type="GO" id="GO:0019343">
    <property type="term" value="P:cysteine biosynthetic process via cystathionine"/>
    <property type="evidence" value="ECO:0007669"/>
    <property type="project" value="TreeGrafter"/>
</dbReference>
<name>A0AAD2CSS1_9STRA</name>
<comment type="caution">
    <text evidence="11">The sequence shown here is derived from an EMBL/GenBank/DDBJ whole genome shotgun (WGS) entry which is preliminary data.</text>
</comment>
<dbReference type="InterPro" id="IPR015424">
    <property type="entry name" value="PyrdxlP-dep_Trfase"/>
</dbReference>
<evidence type="ECO:0000256" key="7">
    <source>
        <dbReference type="ARBA" id="ARBA00029853"/>
    </source>
</evidence>
<dbReference type="Gene3D" id="3.90.1150.10">
    <property type="entry name" value="Aspartate Aminotransferase, domain 1"/>
    <property type="match status" value="1"/>
</dbReference>
<evidence type="ECO:0000256" key="8">
    <source>
        <dbReference type="RuleBase" id="RU362118"/>
    </source>
</evidence>
<dbReference type="GO" id="GO:0004123">
    <property type="term" value="F:cystathionine gamma-lyase activity"/>
    <property type="evidence" value="ECO:0007669"/>
    <property type="project" value="TreeGrafter"/>
</dbReference>
<dbReference type="InterPro" id="IPR015422">
    <property type="entry name" value="PyrdxlP-dep_Trfase_small"/>
</dbReference>
<evidence type="ECO:0000256" key="2">
    <source>
        <dbReference type="ARBA" id="ARBA00005038"/>
    </source>
</evidence>
<dbReference type="InterPro" id="IPR000277">
    <property type="entry name" value="Cys/Met-Metab_PyrdxlP-dep_enz"/>
</dbReference>
<dbReference type="AlphaFoldDB" id="A0AAD2CSS1"/>
<accession>A0AAD2CSS1</accession>
<dbReference type="GO" id="GO:0019346">
    <property type="term" value="P:transsulfuration"/>
    <property type="evidence" value="ECO:0007669"/>
    <property type="project" value="InterPro"/>
</dbReference>
<keyword evidence="6" id="KW-0198">Cysteine biosynthesis</keyword>
<keyword evidence="5 8" id="KW-0663">Pyridoxal phosphate</keyword>
<reference evidence="11" key="1">
    <citation type="submission" date="2023-08" db="EMBL/GenBank/DDBJ databases">
        <authorList>
            <person name="Audoor S."/>
            <person name="Bilcke G."/>
        </authorList>
    </citation>
    <scope>NUCLEOTIDE SEQUENCE</scope>
</reference>
<dbReference type="Proteomes" id="UP001295423">
    <property type="component" value="Unassembled WGS sequence"/>
</dbReference>
<dbReference type="InterPro" id="IPR054542">
    <property type="entry name" value="Cys_met_metab_PP"/>
</dbReference>
<evidence type="ECO:0000256" key="6">
    <source>
        <dbReference type="ARBA" id="ARBA00023192"/>
    </source>
</evidence>
<dbReference type="GO" id="GO:0005737">
    <property type="term" value="C:cytoplasm"/>
    <property type="evidence" value="ECO:0007669"/>
    <property type="project" value="TreeGrafter"/>
</dbReference>
<evidence type="ECO:0000256" key="9">
    <source>
        <dbReference type="SAM" id="MobiDB-lite"/>
    </source>
</evidence>
<dbReference type="Gene3D" id="3.40.640.10">
    <property type="entry name" value="Type I PLP-dependent aspartate aminotransferase-like (Major domain)"/>
    <property type="match status" value="1"/>
</dbReference>